<sequence length="272" mass="29981">MKSQTPAGLLVHPDSRGFLHGGAMVGVVNQQWRDVVALLWRQMGVPIHKYRAECETGWPESFKIEQIAVLQRPYPWPASEPKDREARTLCRAYFEGLLAACESVLRNTSTTVTVTPKPPPPQRRSKIAPDGWWERDFAHMSNGRISITPKPFDVTTYTVTAPAFAAWLAANREPPSVHIQAWFDAVGVAGAGVPDAQPKPLQRTSAQDAAMLQELRRQNYDPLALPKNPPGRPGVKAAIRKAIDGKGLFAGGTVFDKSWERLSANGEIVTKD</sequence>
<reference evidence="1 2" key="1">
    <citation type="submission" date="2017-01" db="EMBL/GenBank/DDBJ databases">
        <title>Novel large sulfur bacteria in the metagenomes of groundwater-fed chemosynthetic microbial mats in the Lake Huron basin.</title>
        <authorList>
            <person name="Sharrar A.M."/>
            <person name="Flood B.E."/>
            <person name="Bailey J.V."/>
            <person name="Jones D.S."/>
            <person name="Biddanda B."/>
            <person name="Ruberg S.A."/>
            <person name="Marcus D.N."/>
            <person name="Dick G.J."/>
        </authorList>
    </citation>
    <scope>NUCLEOTIDE SEQUENCE [LARGE SCALE GENOMIC DNA]</scope>
    <source>
        <strain evidence="1">A7</strain>
    </source>
</reference>
<dbReference type="EMBL" id="MTEI01000020">
    <property type="protein sequence ID" value="OQW86211.1"/>
    <property type="molecule type" value="Genomic_DNA"/>
</dbReference>
<proteinExistence type="predicted"/>
<gene>
    <name evidence="1" type="ORF">BWK72_18320</name>
</gene>
<dbReference type="Proteomes" id="UP000192505">
    <property type="component" value="Unassembled WGS sequence"/>
</dbReference>
<accession>A0A1W9KPX2</accession>
<dbReference type="AlphaFoldDB" id="A0A1W9KPX2"/>
<protein>
    <submittedName>
        <fullName evidence="1">Uncharacterized protein</fullName>
    </submittedName>
</protein>
<organism evidence="1 2">
    <name type="scientific">Rhodoferax ferrireducens</name>
    <dbReference type="NCBI Taxonomy" id="192843"/>
    <lineage>
        <taxon>Bacteria</taxon>
        <taxon>Pseudomonadati</taxon>
        <taxon>Pseudomonadota</taxon>
        <taxon>Betaproteobacteria</taxon>
        <taxon>Burkholderiales</taxon>
        <taxon>Comamonadaceae</taxon>
        <taxon>Rhodoferax</taxon>
    </lineage>
</organism>
<comment type="caution">
    <text evidence="1">The sequence shown here is derived from an EMBL/GenBank/DDBJ whole genome shotgun (WGS) entry which is preliminary data.</text>
</comment>
<evidence type="ECO:0000313" key="2">
    <source>
        <dbReference type="Proteomes" id="UP000192505"/>
    </source>
</evidence>
<evidence type="ECO:0000313" key="1">
    <source>
        <dbReference type="EMBL" id="OQW86211.1"/>
    </source>
</evidence>
<name>A0A1W9KPX2_9BURK</name>